<comment type="subcellular location">
    <subcellularLocation>
        <location evidence="1">Membrane</location>
        <topology evidence="1">Multi-pass membrane protein</topology>
    </subcellularLocation>
</comment>
<keyword evidence="3" id="KW-0201">Cytochrome c-type biogenesis</keyword>
<feature type="transmembrane region" description="Helical" evidence="6">
    <location>
        <begin position="476"/>
        <end position="494"/>
    </location>
</feature>
<evidence type="ECO:0000313" key="10">
    <source>
        <dbReference type="Proteomes" id="UP000238442"/>
    </source>
</evidence>
<feature type="transmembrane region" description="Helical" evidence="6">
    <location>
        <begin position="731"/>
        <end position="752"/>
    </location>
</feature>
<feature type="transmembrane region" description="Helical" evidence="6">
    <location>
        <begin position="50"/>
        <end position="73"/>
    </location>
</feature>
<dbReference type="KEGG" id="aue:C5O00_10975"/>
<evidence type="ECO:0000313" key="9">
    <source>
        <dbReference type="EMBL" id="AVI51655.1"/>
    </source>
</evidence>
<organism evidence="9 10">
    <name type="scientific">Pukyongia salina</name>
    <dbReference type="NCBI Taxonomy" id="2094025"/>
    <lineage>
        <taxon>Bacteria</taxon>
        <taxon>Pseudomonadati</taxon>
        <taxon>Bacteroidota</taxon>
        <taxon>Flavobacteriia</taxon>
        <taxon>Flavobacteriales</taxon>
        <taxon>Flavobacteriaceae</taxon>
        <taxon>Pukyongia</taxon>
    </lineage>
</organism>
<accession>A0A2S0HYG1</accession>
<dbReference type="EMBL" id="CP027062">
    <property type="protein sequence ID" value="AVI51655.1"/>
    <property type="molecule type" value="Genomic_DNA"/>
</dbReference>
<dbReference type="GO" id="GO:0020037">
    <property type="term" value="F:heme binding"/>
    <property type="evidence" value="ECO:0007669"/>
    <property type="project" value="InterPro"/>
</dbReference>
<dbReference type="AlphaFoldDB" id="A0A2S0HYG1"/>
<dbReference type="InterPro" id="IPR045062">
    <property type="entry name" value="Cyt_c_biogenesis_CcsA/CcmC"/>
</dbReference>
<feature type="domain" description="ResB-like" evidence="8">
    <location>
        <begin position="350"/>
        <end position="424"/>
    </location>
</feature>
<keyword evidence="10" id="KW-1185">Reference proteome</keyword>
<protein>
    <submittedName>
        <fullName evidence="9">Cytochrome C biogenesis protein</fullName>
    </submittedName>
</protein>
<evidence type="ECO:0000256" key="1">
    <source>
        <dbReference type="ARBA" id="ARBA00004141"/>
    </source>
</evidence>
<feature type="transmembrane region" description="Helical" evidence="6">
    <location>
        <begin position="824"/>
        <end position="843"/>
    </location>
</feature>
<evidence type="ECO:0000256" key="6">
    <source>
        <dbReference type="SAM" id="Phobius"/>
    </source>
</evidence>
<feature type="domain" description="ResB-like" evidence="8">
    <location>
        <begin position="80"/>
        <end position="161"/>
    </location>
</feature>
<feature type="transmembrane region" description="Helical" evidence="6">
    <location>
        <begin position="433"/>
        <end position="455"/>
    </location>
</feature>
<dbReference type="RefSeq" id="WP_105216895.1">
    <property type="nucleotide sequence ID" value="NZ_CP027062.1"/>
</dbReference>
<evidence type="ECO:0000259" key="7">
    <source>
        <dbReference type="Pfam" id="PF01578"/>
    </source>
</evidence>
<sequence length="1038" mass="117643">MKNIFPKIKKLLLPFFDTKAAGVYFVLFAAAIGIATFIENDFGTSAAQKVIFKSWWFELLLVLFGITILVNILRYRMIPMRKWAVLMFHAAIIIIIIGAGVTRYFGFEGVMHIRENDRASSFLSAETYLKFDVLKNGTTYSFDEPVLFASLGNNNFHESYLVDGSLIVVEVTDFIPNPKQQLKANSDGGVPVAKLVVAGPRGREEYFVEKGSTHRIGEMLFNFKDQRIVGAVNLRYVNDQLQINYDRPLVQTVMATQQRDTIVFNGEFNPLALRALYSDGTNNFVFSEFEPKASLELVSEDPKVKSESVTAVVLNVTVDGDTQETMVYGNRGLPGNPAILNFDELSVRSAYGAKEVNVPFSIKLNDFIMEKYPGTNSASSYASEVTLIDPAENVNMDYRIYMNNILNYSGYRFFQSSFDRDEKGTYLSVNSDFWGTLISYIGYALLTLGMILTFFSKNTRFHEVLRKIKKLRAKRGTFILLLLLSLGYSSYGQAYKSKAVSKEHAEAFSKVVVQDFKGRMKPMHTLSREVMRKIARKESWDGLTADQVILGMFVNKKDWYDVKMVKLGKHKDVQKLLNVNGDYASYKDFFNEKGEYKLRDEVRRVYALEPIDRGVYAKDLMKIDERLNIMSMLFSGSLLKIVPNPNDPNNTWQAYNNHNHSPNDGHNHSTIAENFFNAYGTALQQATNSGNFDHAGHLLEELKSFQQAKGGSIMPSESKINTEIRLNQMNVFTRLAGFYMILGLFLLFFLFLSVFKPNLKLKKVYWILFSLIVLGFVLHTIGLGMRWYVSGRAPWSNGYESMIYIAWTSTLAGVLFTRKSFGGLAATMVLAGTILFVSTLSFLDPEITPLVPVLKSYWLTIHVSLEAGSYGFLMLGAIIGLINLILLIFITQKNKDRVKRIVQEMTYISELTLIGGLFMVSVGTYLGGVWANESWGRYWGWDAKETWALVTILVYAFILHMRLIPKLRGLYAYNLATIFGLASVIMTYYGVNYYLSGLHSYATGDPIPIPQWVYIVVSCIVLISFIAYLRKRKFPIIS</sequence>
<feature type="transmembrane region" description="Helical" evidence="6">
    <location>
        <begin position="911"/>
        <end position="931"/>
    </location>
</feature>
<dbReference type="PANTHER" id="PTHR30071">
    <property type="entry name" value="HEME EXPORTER PROTEIN C"/>
    <property type="match status" value="1"/>
</dbReference>
<dbReference type="Pfam" id="PF01578">
    <property type="entry name" value="Cytochrom_C_asm"/>
    <property type="match status" value="1"/>
</dbReference>
<feature type="domain" description="Cytochrome c assembly protein" evidence="7">
    <location>
        <begin position="795"/>
        <end position="999"/>
    </location>
</feature>
<evidence type="ECO:0000259" key="8">
    <source>
        <dbReference type="Pfam" id="PF05140"/>
    </source>
</evidence>
<feature type="transmembrane region" description="Helical" evidence="6">
    <location>
        <begin position="867"/>
        <end position="890"/>
    </location>
</feature>
<feature type="transmembrane region" description="Helical" evidence="6">
    <location>
        <begin position="764"/>
        <end position="789"/>
    </location>
</feature>
<feature type="transmembrane region" description="Helical" evidence="6">
    <location>
        <begin position="85"/>
        <end position="106"/>
    </location>
</feature>
<evidence type="ECO:0000256" key="2">
    <source>
        <dbReference type="ARBA" id="ARBA00022692"/>
    </source>
</evidence>
<feature type="transmembrane region" description="Helical" evidence="6">
    <location>
        <begin position="1011"/>
        <end position="1029"/>
    </location>
</feature>
<dbReference type="GO" id="GO:0005886">
    <property type="term" value="C:plasma membrane"/>
    <property type="evidence" value="ECO:0007669"/>
    <property type="project" value="TreeGrafter"/>
</dbReference>
<evidence type="ECO:0000256" key="5">
    <source>
        <dbReference type="ARBA" id="ARBA00023136"/>
    </source>
</evidence>
<keyword evidence="2 6" id="KW-0812">Transmembrane</keyword>
<dbReference type="Proteomes" id="UP000238442">
    <property type="component" value="Chromosome"/>
</dbReference>
<dbReference type="GO" id="GO:0017004">
    <property type="term" value="P:cytochrome complex assembly"/>
    <property type="evidence" value="ECO:0007669"/>
    <property type="project" value="UniProtKB-KW"/>
</dbReference>
<feature type="transmembrane region" description="Helical" evidence="6">
    <location>
        <begin position="946"/>
        <end position="964"/>
    </location>
</feature>
<evidence type="ECO:0000256" key="3">
    <source>
        <dbReference type="ARBA" id="ARBA00022748"/>
    </source>
</evidence>
<name>A0A2S0HYG1_9FLAO</name>
<evidence type="ECO:0000256" key="4">
    <source>
        <dbReference type="ARBA" id="ARBA00022989"/>
    </source>
</evidence>
<keyword evidence="4 6" id="KW-1133">Transmembrane helix</keyword>
<dbReference type="Pfam" id="PF05140">
    <property type="entry name" value="ResB"/>
    <property type="match status" value="2"/>
</dbReference>
<gene>
    <name evidence="9" type="ORF">C5O00_10975</name>
</gene>
<dbReference type="InterPro" id="IPR002541">
    <property type="entry name" value="Cyt_c_assembly"/>
</dbReference>
<feature type="transmembrane region" description="Helical" evidence="6">
    <location>
        <begin position="971"/>
        <end position="991"/>
    </location>
</feature>
<reference evidence="9 10" key="1">
    <citation type="submission" date="2018-02" db="EMBL/GenBank/DDBJ databases">
        <title>Genomic analysis of the strain RR4-38 isolated from a seawater recirculating aquaculture system.</title>
        <authorList>
            <person name="Kim Y.-S."/>
            <person name="Jang Y.H."/>
            <person name="Kim K.-H."/>
        </authorList>
    </citation>
    <scope>NUCLEOTIDE SEQUENCE [LARGE SCALE GENOMIC DNA]</scope>
    <source>
        <strain evidence="9 10">RR4-38</strain>
    </source>
</reference>
<keyword evidence="5 6" id="KW-0472">Membrane</keyword>
<feature type="transmembrane region" description="Helical" evidence="6">
    <location>
        <begin position="21"/>
        <end position="38"/>
    </location>
</feature>
<dbReference type="PANTHER" id="PTHR30071:SF1">
    <property type="entry name" value="CYTOCHROME B_B6 PROTEIN-RELATED"/>
    <property type="match status" value="1"/>
</dbReference>
<proteinExistence type="predicted"/>
<dbReference type="InterPro" id="IPR007816">
    <property type="entry name" value="ResB-like_domain"/>
</dbReference>
<dbReference type="OrthoDB" id="9814290at2"/>
<feature type="transmembrane region" description="Helical" evidence="6">
    <location>
        <begin position="801"/>
        <end position="817"/>
    </location>
</feature>